<dbReference type="FunFam" id="1.10.420.10:FF:000001">
    <property type="entry name" value="Peroxidase"/>
    <property type="match status" value="1"/>
</dbReference>
<dbReference type="InterPro" id="IPR010255">
    <property type="entry name" value="Haem_peroxidase_sf"/>
</dbReference>
<keyword evidence="12" id="KW-0325">Glycoprotein</keyword>
<keyword evidence="11 17" id="KW-1015">Disulfide bond</keyword>
<evidence type="ECO:0000256" key="4">
    <source>
        <dbReference type="ARBA" id="ARBA00012313"/>
    </source>
</evidence>
<feature type="site" description="Transition state stabilizer" evidence="16">
    <location>
        <position position="60"/>
    </location>
</feature>
<reference evidence="20 21" key="1">
    <citation type="submission" date="2023-01" db="EMBL/GenBank/DDBJ databases">
        <authorList>
            <person name="Kreplak J."/>
        </authorList>
    </citation>
    <scope>NUCLEOTIDE SEQUENCE [LARGE SCALE GENOMIC DNA]</scope>
</reference>
<accession>A0AAV1ASW8</accession>
<keyword evidence="6 18" id="KW-0349">Heme</keyword>
<feature type="active site" description="Proton acceptor" evidence="13">
    <location>
        <position position="64"/>
    </location>
</feature>
<dbReference type="Proteomes" id="UP001157006">
    <property type="component" value="Chromosome 5"/>
</dbReference>
<evidence type="ECO:0000256" key="17">
    <source>
        <dbReference type="PIRSR" id="PIRSR600823-5"/>
    </source>
</evidence>
<dbReference type="Pfam" id="PF00141">
    <property type="entry name" value="peroxidase"/>
    <property type="match status" value="1"/>
</dbReference>
<keyword evidence="10 15" id="KW-0408">Iron</keyword>
<dbReference type="EMBL" id="OX451740">
    <property type="protein sequence ID" value="CAI8612908.1"/>
    <property type="molecule type" value="Genomic_DNA"/>
</dbReference>
<dbReference type="PRINTS" id="PR00461">
    <property type="entry name" value="PLPEROXIDASE"/>
</dbReference>
<evidence type="ECO:0000256" key="8">
    <source>
        <dbReference type="ARBA" id="ARBA00022837"/>
    </source>
</evidence>
<evidence type="ECO:0000256" key="3">
    <source>
        <dbReference type="ARBA" id="ARBA00006873"/>
    </source>
</evidence>
<dbReference type="CDD" id="cd00693">
    <property type="entry name" value="secretory_peroxidase"/>
    <property type="match status" value="1"/>
</dbReference>
<feature type="binding site" evidence="15">
    <location>
        <position position="68"/>
    </location>
    <ligand>
        <name>Ca(2+)</name>
        <dbReference type="ChEBI" id="CHEBI:29108"/>
        <label>1</label>
    </ligand>
</feature>
<dbReference type="InterPro" id="IPR002016">
    <property type="entry name" value="Haem_peroxidase"/>
</dbReference>
<dbReference type="PANTHER" id="PTHR31388">
    <property type="entry name" value="PEROXIDASE 72-RELATED"/>
    <property type="match status" value="1"/>
</dbReference>
<name>A0AAV1ASW8_VICFA</name>
<feature type="disulfide bond" evidence="17">
    <location>
        <begin position="66"/>
        <end position="71"/>
    </location>
</feature>
<keyword evidence="18" id="KW-0376">Hydrogen peroxide</keyword>
<feature type="binding site" evidence="15">
    <location>
        <position position="236"/>
    </location>
    <ligand>
        <name>Ca(2+)</name>
        <dbReference type="ChEBI" id="CHEBI:29108"/>
        <label>2</label>
    </ligand>
</feature>
<feature type="binding site" evidence="15">
    <location>
        <position position="86"/>
    </location>
    <ligand>
        <name>Ca(2+)</name>
        <dbReference type="ChEBI" id="CHEBI:29108"/>
        <label>1</label>
    </ligand>
</feature>
<comment type="similarity">
    <text evidence="18">Belongs to the peroxidase family. Classical plant (class III) peroxidase subfamily.</text>
</comment>
<evidence type="ECO:0000256" key="14">
    <source>
        <dbReference type="PIRSR" id="PIRSR600823-2"/>
    </source>
</evidence>
<evidence type="ECO:0000256" key="12">
    <source>
        <dbReference type="ARBA" id="ARBA00023180"/>
    </source>
</evidence>
<dbReference type="GO" id="GO:0020037">
    <property type="term" value="F:heme binding"/>
    <property type="evidence" value="ECO:0007669"/>
    <property type="project" value="UniProtKB-UniRule"/>
</dbReference>
<feature type="binding site" evidence="15">
    <location>
        <position position="74"/>
    </location>
    <ligand>
        <name>Ca(2+)</name>
        <dbReference type="ChEBI" id="CHEBI:29108"/>
        <label>1</label>
    </ligand>
</feature>
<organism evidence="20 21">
    <name type="scientific">Vicia faba</name>
    <name type="common">Broad bean</name>
    <name type="synonym">Faba vulgaris</name>
    <dbReference type="NCBI Taxonomy" id="3906"/>
    <lineage>
        <taxon>Eukaryota</taxon>
        <taxon>Viridiplantae</taxon>
        <taxon>Streptophyta</taxon>
        <taxon>Embryophyta</taxon>
        <taxon>Tracheophyta</taxon>
        <taxon>Spermatophyta</taxon>
        <taxon>Magnoliopsida</taxon>
        <taxon>eudicotyledons</taxon>
        <taxon>Gunneridae</taxon>
        <taxon>Pentapetalae</taxon>
        <taxon>rosids</taxon>
        <taxon>fabids</taxon>
        <taxon>Fabales</taxon>
        <taxon>Fabaceae</taxon>
        <taxon>Papilionoideae</taxon>
        <taxon>50 kb inversion clade</taxon>
        <taxon>NPAAA clade</taxon>
        <taxon>Hologalegina</taxon>
        <taxon>IRL clade</taxon>
        <taxon>Fabeae</taxon>
        <taxon>Vicia</taxon>
    </lineage>
</organism>
<feature type="binding site" evidence="15">
    <location>
        <position position="70"/>
    </location>
    <ligand>
        <name>Ca(2+)</name>
        <dbReference type="ChEBI" id="CHEBI:29108"/>
        <label>1</label>
    </ligand>
</feature>
<comment type="cofactor">
    <cofactor evidence="15 18">
        <name>Ca(2+)</name>
        <dbReference type="ChEBI" id="CHEBI:29108"/>
    </cofactor>
    <text evidence="15 18">Binds 2 calcium ions per subunit.</text>
</comment>
<feature type="disulfide bond" evidence="17">
    <location>
        <begin position="119"/>
        <end position="312"/>
    </location>
</feature>
<evidence type="ECO:0000256" key="2">
    <source>
        <dbReference type="ARBA" id="ARBA00002322"/>
    </source>
</evidence>
<gene>
    <name evidence="20" type="ORF">VFH_V056840</name>
</gene>
<dbReference type="GO" id="GO:0046872">
    <property type="term" value="F:metal ion binding"/>
    <property type="evidence" value="ECO:0007669"/>
    <property type="project" value="UniProtKB-UniRule"/>
</dbReference>
<feature type="domain" description="Plant heme peroxidase family profile" evidence="19">
    <location>
        <begin position="23"/>
        <end position="316"/>
    </location>
</feature>
<evidence type="ECO:0000256" key="18">
    <source>
        <dbReference type="RuleBase" id="RU362060"/>
    </source>
</evidence>
<evidence type="ECO:0000256" key="10">
    <source>
        <dbReference type="ARBA" id="ARBA00023004"/>
    </source>
</evidence>
<evidence type="ECO:0000256" key="5">
    <source>
        <dbReference type="ARBA" id="ARBA00022559"/>
    </source>
</evidence>
<comment type="cofactor">
    <cofactor evidence="15 18">
        <name>heme b</name>
        <dbReference type="ChEBI" id="CHEBI:60344"/>
    </cofactor>
    <text evidence="15 18">Binds 1 heme b (iron(II)-protoporphyrin IX) group per subunit.</text>
</comment>
<feature type="binding site" evidence="15">
    <location>
        <position position="65"/>
    </location>
    <ligand>
        <name>Ca(2+)</name>
        <dbReference type="ChEBI" id="CHEBI:29108"/>
        <label>1</label>
    </ligand>
</feature>
<feature type="chain" id="PRO_5043100742" description="Peroxidase" evidence="18">
    <location>
        <begin position="23"/>
        <end position="316"/>
    </location>
</feature>
<dbReference type="GO" id="GO:0005576">
    <property type="term" value="C:extracellular region"/>
    <property type="evidence" value="ECO:0007669"/>
    <property type="project" value="UniProtKB-SubCell"/>
</dbReference>
<keyword evidence="21" id="KW-1185">Reference proteome</keyword>
<sequence>MTFPITKVVFFLLFCLIGTTSAQLSSNFYSRTCPLLLPTIKLEILAAVINERRMGASLLRLHFHDCFVQGCDASVLLDDTSSFTGEKTAAPNAGSLRGFNVIDTIKSKVERLCPNIVSCADILAVAARDSVVVLGGPSWNVQLGRRDSTTASLSSANSDLPGPSSELSDLTNAFSAKGFTVKEIVALSGSHSIGQGSCRFFRNRIYNDNNIDPTFAKSLQANCPTSGGDANLSPLDTTTPNTFDNAYYRNLQNKKGLFHSDQVLFNGGSTDSQVNSYVNNPASFGADFANAMIKMGNLSPLTGSSGQIRNNCRNIN</sequence>
<evidence type="ECO:0000256" key="16">
    <source>
        <dbReference type="PIRSR" id="PIRSR600823-4"/>
    </source>
</evidence>
<dbReference type="SUPFAM" id="SSF48113">
    <property type="entry name" value="Heme-dependent peroxidases"/>
    <property type="match status" value="1"/>
</dbReference>
<dbReference type="GO" id="GO:0006979">
    <property type="term" value="P:response to oxidative stress"/>
    <property type="evidence" value="ECO:0007669"/>
    <property type="project" value="UniProtKB-UniRule"/>
</dbReference>
<evidence type="ECO:0000256" key="15">
    <source>
        <dbReference type="PIRSR" id="PIRSR600823-3"/>
    </source>
</evidence>
<dbReference type="EC" id="1.11.1.7" evidence="4 18"/>
<evidence type="ECO:0000313" key="20">
    <source>
        <dbReference type="EMBL" id="CAI8612908.1"/>
    </source>
</evidence>
<dbReference type="PROSITE" id="PS50873">
    <property type="entry name" value="PEROXIDASE_4"/>
    <property type="match status" value="1"/>
</dbReference>
<evidence type="ECO:0000256" key="9">
    <source>
        <dbReference type="ARBA" id="ARBA00023002"/>
    </source>
</evidence>
<feature type="binding site" evidence="14">
    <location>
        <position position="161"/>
    </location>
    <ligand>
        <name>substrate</name>
    </ligand>
</feature>
<dbReference type="PROSITE" id="PS00436">
    <property type="entry name" value="PEROXIDASE_2"/>
    <property type="match status" value="1"/>
</dbReference>
<keyword evidence="7 15" id="KW-0479">Metal-binding</keyword>
<proteinExistence type="inferred from homology"/>
<comment type="similarity">
    <text evidence="3">Belongs to the peroxidase family. Ascorbate peroxidase subfamily.</text>
</comment>
<feature type="binding site" evidence="15">
    <location>
        <position position="239"/>
    </location>
    <ligand>
        <name>Ca(2+)</name>
        <dbReference type="ChEBI" id="CHEBI:29108"/>
        <label>2</label>
    </ligand>
</feature>
<feature type="disulfide bond" evidence="17">
    <location>
        <begin position="33"/>
        <end position="113"/>
    </location>
</feature>
<dbReference type="Gene3D" id="1.10.520.10">
    <property type="match status" value="1"/>
</dbReference>
<evidence type="ECO:0000256" key="13">
    <source>
        <dbReference type="PIRSR" id="PIRSR600823-1"/>
    </source>
</evidence>
<evidence type="ECO:0000259" key="19">
    <source>
        <dbReference type="PROSITE" id="PS50873"/>
    </source>
</evidence>
<evidence type="ECO:0000256" key="6">
    <source>
        <dbReference type="ARBA" id="ARBA00022617"/>
    </source>
</evidence>
<keyword evidence="18" id="KW-0732">Signal</keyword>
<comment type="catalytic activity">
    <reaction evidence="1 18">
        <text>2 a phenolic donor + H2O2 = 2 a phenolic radical donor + 2 H2O</text>
        <dbReference type="Rhea" id="RHEA:56136"/>
        <dbReference type="ChEBI" id="CHEBI:15377"/>
        <dbReference type="ChEBI" id="CHEBI:16240"/>
        <dbReference type="ChEBI" id="CHEBI:139520"/>
        <dbReference type="ChEBI" id="CHEBI:139521"/>
        <dbReference type="EC" id="1.11.1.7"/>
    </reaction>
</comment>
<dbReference type="InterPro" id="IPR019794">
    <property type="entry name" value="Peroxidases_AS"/>
</dbReference>
<feature type="binding site" evidence="15">
    <location>
        <position position="244"/>
    </location>
    <ligand>
        <name>Ca(2+)</name>
        <dbReference type="ChEBI" id="CHEBI:29108"/>
        <label>2</label>
    </ligand>
</feature>
<dbReference type="PANTHER" id="PTHR31388:SF247">
    <property type="entry name" value="PEROXIDASE"/>
    <property type="match status" value="1"/>
</dbReference>
<keyword evidence="18" id="KW-0964">Secreted</keyword>
<evidence type="ECO:0000256" key="7">
    <source>
        <dbReference type="ARBA" id="ARBA00022723"/>
    </source>
</evidence>
<dbReference type="InterPro" id="IPR033905">
    <property type="entry name" value="Secretory_peroxidase"/>
</dbReference>
<dbReference type="GO" id="GO:0042744">
    <property type="term" value="P:hydrogen peroxide catabolic process"/>
    <property type="evidence" value="ECO:0007669"/>
    <property type="project" value="UniProtKB-KW"/>
</dbReference>
<protein>
    <recommendedName>
        <fullName evidence="4 18">Peroxidase</fullName>
        <ecNumber evidence="4 18">1.11.1.7</ecNumber>
    </recommendedName>
</protein>
<dbReference type="FunFam" id="1.10.520.10:FF:000009">
    <property type="entry name" value="Peroxidase"/>
    <property type="match status" value="1"/>
</dbReference>
<feature type="binding site" evidence="15">
    <location>
        <position position="72"/>
    </location>
    <ligand>
        <name>Ca(2+)</name>
        <dbReference type="ChEBI" id="CHEBI:29108"/>
        <label>1</label>
    </ligand>
</feature>
<dbReference type="GO" id="GO:0140825">
    <property type="term" value="F:lactoperoxidase activity"/>
    <property type="evidence" value="ECO:0007669"/>
    <property type="project" value="UniProtKB-EC"/>
</dbReference>
<comment type="subcellular location">
    <subcellularLocation>
        <location evidence="18">Secreted</location>
    </subcellularLocation>
</comment>
<keyword evidence="9 18" id="KW-0560">Oxidoreductase</keyword>
<feature type="signal peptide" evidence="18">
    <location>
        <begin position="1"/>
        <end position="22"/>
    </location>
</feature>
<comment type="function">
    <text evidence="2">Removal of H(2)O(2), oxidation of toxic reductants, biosynthesis and degradation of lignin, suberization, auxin catabolism, response to environmental stresses such as wounding, pathogen attack and oxidative stress. These functions might be dependent on each isozyme/isoform in each plant tissue.</text>
</comment>
<keyword evidence="5 18" id="KW-0575">Peroxidase</keyword>
<dbReference type="PRINTS" id="PR00458">
    <property type="entry name" value="PEROXIDASE"/>
</dbReference>
<evidence type="ECO:0000313" key="21">
    <source>
        <dbReference type="Proteomes" id="UP001157006"/>
    </source>
</evidence>
<evidence type="ECO:0000256" key="1">
    <source>
        <dbReference type="ARBA" id="ARBA00000189"/>
    </source>
</evidence>
<dbReference type="PROSITE" id="PS00435">
    <property type="entry name" value="PEROXIDASE_1"/>
    <property type="match status" value="1"/>
</dbReference>
<dbReference type="AlphaFoldDB" id="A0AAV1ASW8"/>
<feature type="disulfide bond" evidence="17">
    <location>
        <begin position="198"/>
        <end position="223"/>
    </location>
</feature>
<dbReference type="InterPro" id="IPR019793">
    <property type="entry name" value="Peroxidases_heam-ligand_BS"/>
</dbReference>
<dbReference type="InterPro" id="IPR000823">
    <property type="entry name" value="Peroxidase_pln"/>
</dbReference>
<evidence type="ECO:0000256" key="11">
    <source>
        <dbReference type="ARBA" id="ARBA00023157"/>
    </source>
</evidence>
<dbReference type="Gene3D" id="1.10.420.10">
    <property type="entry name" value="Peroxidase, domain 2"/>
    <property type="match status" value="1"/>
</dbReference>
<keyword evidence="8 15" id="KW-0106">Calcium</keyword>
<feature type="binding site" description="axial binding residue" evidence="15">
    <location>
        <position position="191"/>
    </location>
    <ligand>
        <name>heme b</name>
        <dbReference type="ChEBI" id="CHEBI:60344"/>
    </ligand>
    <ligandPart>
        <name>Fe</name>
        <dbReference type="ChEBI" id="CHEBI:18248"/>
    </ligandPart>
</feature>